<feature type="region of interest" description="Disordered" evidence="1">
    <location>
        <begin position="535"/>
        <end position="575"/>
    </location>
</feature>
<reference evidence="3 4" key="1">
    <citation type="submission" date="2017-07" db="EMBL/GenBank/DDBJ databases">
        <title>Genome sequence of the Sordaria macrospora wild type strain R19027.</title>
        <authorList>
            <person name="Nowrousian M."/>
            <person name="Teichert I."/>
            <person name="Kueck U."/>
        </authorList>
    </citation>
    <scope>NUCLEOTIDE SEQUENCE [LARGE SCALE GENOMIC DNA]</scope>
    <source>
        <strain evidence="3 4">R19027</strain>
        <tissue evidence="3">Mycelium</tissue>
    </source>
</reference>
<feature type="region of interest" description="Disordered" evidence="1">
    <location>
        <begin position="1"/>
        <end position="199"/>
    </location>
</feature>
<feature type="compositionally biased region" description="Basic and acidic residues" evidence="1">
    <location>
        <begin position="240"/>
        <end position="260"/>
    </location>
</feature>
<name>A0A8S9A0E6_SORMA</name>
<dbReference type="OMA" id="HHTTHYT"/>
<evidence type="ECO:0000256" key="1">
    <source>
        <dbReference type="SAM" id="MobiDB-lite"/>
    </source>
</evidence>
<feature type="compositionally biased region" description="Basic residues" evidence="1">
    <location>
        <begin position="279"/>
        <end position="289"/>
    </location>
</feature>
<feature type="domain" description="DUF8035" evidence="2">
    <location>
        <begin position="316"/>
        <end position="370"/>
    </location>
</feature>
<evidence type="ECO:0000313" key="3">
    <source>
        <dbReference type="EMBL" id="KAA8635693.1"/>
    </source>
</evidence>
<dbReference type="AlphaFoldDB" id="A0A8S9A0E6"/>
<dbReference type="EMBL" id="NMPR01000010">
    <property type="protein sequence ID" value="KAA8635693.1"/>
    <property type="molecule type" value="Genomic_DNA"/>
</dbReference>
<organism evidence="3 4">
    <name type="scientific">Sordaria macrospora</name>
    <dbReference type="NCBI Taxonomy" id="5147"/>
    <lineage>
        <taxon>Eukaryota</taxon>
        <taxon>Fungi</taxon>
        <taxon>Dikarya</taxon>
        <taxon>Ascomycota</taxon>
        <taxon>Pezizomycotina</taxon>
        <taxon>Sordariomycetes</taxon>
        <taxon>Sordariomycetidae</taxon>
        <taxon>Sordariales</taxon>
        <taxon>Sordariaceae</taxon>
        <taxon>Sordaria</taxon>
    </lineage>
</organism>
<accession>A0A8S9A0E6</accession>
<dbReference type="VEuPathDB" id="FungiDB:SMAC_00738"/>
<dbReference type="Proteomes" id="UP000433876">
    <property type="component" value="Unassembled WGS sequence"/>
</dbReference>
<feature type="compositionally biased region" description="Low complexity" evidence="1">
    <location>
        <begin position="473"/>
        <end position="486"/>
    </location>
</feature>
<comment type="caution">
    <text evidence="3">The sequence shown here is derived from an EMBL/GenBank/DDBJ whole genome shotgun (WGS) entry which is preliminary data.</text>
</comment>
<evidence type="ECO:0000313" key="4">
    <source>
        <dbReference type="Proteomes" id="UP000433876"/>
    </source>
</evidence>
<feature type="region of interest" description="Disordered" evidence="1">
    <location>
        <begin position="467"/>
        <end position="486"/>
    </location>
</feature>
<gene>
    <name evidence="3" type="ORF">SMACR_00738</name>
</gene>
<dbReference type="InterPro" id="IPR058348">
    <property type="entry name" value="DUF8035"/>
</dbReference>
<feature type="compositionally biased region" description="Low complexity" evidence="1">
    <location>
        <begin position="290"/>
        <end position="312"/>
    </location>
</feature>
<proteinExistence type="predicted"/>
<feature type="compositionally biased region" description="Basic and acidic residues" evidence="1">
    <location>
        <begin position="68"/>
        <end position="98"/>
    </location>
</feature>
<feature type="compositionally biased region" description="Basic and acidic residues" evidence="1">
    <location>
        <begin position="173"/>
        <end position="196"/>
    </location>
</feature>
<sequence length="647" mass="74833">MAGRASYPDLGRTAPGPDRSARWERDRFYDEREQNMTLERHIGRGPDREPRFDALPIRTRNPHDDDDYFRQDRRVPPPREHSVDERYTHDRRGCRPHIDEEEDDELLIRERRRVMYDDMETPRPPSTMRRRPSPSESSFTRRRPSPERERFRSPSPPRRPTARMMRRTSSVDTYDRKPKGFYDREEYGPPPRRSDYRIPANVPIPLPRHKALPPPRVYAEHDYFRDIQVSDPHRYGDEEFHAFQGGEKVREREIEKEVIHTRRSRRDRSRDSRASRATSRSHRSSRRSRSVASTSSSSSSSSSGGTTITSRSEYPKKGKTRIPTRLLSRRALIESGYPFVEEGNTTIIQKALGQEHIDHLLKMSDEYKKAELEIQASRSSAGDIIEEREEHRTEIIECTDTAMPGPPHHTTHYTQTTTHPPHPHVHTTTVHTHPPVQATYTQPVMVNTAVPVQTREVDFAKTVQVRDVSPSRASSYSSWDSASSWTDSTYTTGTSCSTCSTATVTPRGHVHTPQVVHVAHPREMPGGGELMVLDKSHSMSRSRSRHQSRSRHSRSKSRHSRSKSRHRSYESESIRSEIDRLERQLARKERHGSRGDLVRAERLSTGELVLLEEEVERIEEPSRGVRLEKDKRGPPPRLMKAMLATLT</sequence>
<evidence type="ECO:0000259" key="2">
    <source>
        <dbReference type="Pfam" id="PF26118"/>
    </source>
</evidence>
<feature type="compositionally biased region" description="Basic and acidic residues" evidence="1">
    <location>
        <begin position="19"/>
        <end position="52"/>
    </location>
</feature>
<feature type="compositionally biased region" description="Basic and acidic residues" evidence="1">
    <location>
        <begin position="106"/>
        <end position="116"/>
    </location>
</feature>
<feature type="compositionally biased region" description="Basic residues" evidence="1">
    <location>
        <begin position="538"/>
        <end position="566"/>
    </location>
</feature>
<dbReference type="Pfam" id="PF26118">
    <property type="entry name" value="DUF8035"/>
    <property type="match status" value="1"/>
</dbReference>
<protein>
    <recommendedName>
        <fullName evidence="2">DUF8035 domain-containing protein</fullName>
    </recommendedName>
</protein>
<feature type="region of interest" description="Disordered" evidence="1">
    <location>
        <begin position="240"/>
        <end position="322"/>
    </location>
</feature>